<evidence type="ECO:0000313" key="2">
    <source>
        <dbReference type="Proteomes" id="UP000186919"/>
    </source>
</evidence>
<protein>
    <submittedName>
        <fullName evidence="1">Uncharacterized protein</fullName>
    </submittedName>
</protein>
<name>A0A179VBC8_9MYCO</name>
<dbReference type="Proteomes" id="UP000186919">
    <property type="component" value="Unassembled WGS sequence"/>
</dbReference>
<dbReference type="AlphaFoldDB" id="A0A179VBC8"/>
<proteinExistence type="predicted"/>
<evidence type="ECO:0000313" key="1">
    <source>
        <dbReference type="EMBL" id="OAT69198.1"/>
    </source>
</evidence>
<dbReference type="EMBL" id="LQYE01000008">
    <property type="protein sequence ID" value="OAT69198.1"/>
    <property type="molecule type" value="Genomic_DNA"/>
</dbReference>
<comment type="caution">
    <text evidence="1">The sequence shown here is derived from an EMBL/GenBank/DDBJ whole genome shotgun (WGS) entry which is preliminary data.</text>
</comment>
<sequence length="86" mass="9775">MDDNFRGGDRLLRRGDTDVTVVISLTGAEQVSTLKQSPERWRHGRDPHVIRDETQDSVGTAPVASEKYQRTDASQHIACVVNWRRE</sequence>
<organism evidence="1 2">
    <name type="scientific">Mycobacteroides immunogenum</name>
    <dbReference type="NCBI Taxonomy" id="83262"/>
    <lineage>
        <taxon>Bacteria</taxon>
        <taxon>Bacillati</taxon>
        <taxon>Actinomycetota</taxon>
        <taxon>Actinomycetes</taxon>
        <taxon>Mycobacteriales</taxon>
        <taxon>Mycobacteriaceae</taxon>
        <taxon>Mycobacteroides</taxon>
    </lineage>
</organism>
<reference evidence="1 2" key="1">
    <citation type="submission" date="2016-01" db="EMBL/GenBank/DDBJ databases">
        <title>Mycobacterium immunogenum strain CD11_6 genome sequencing and assembly.</title>
        <authorList>
            <person name="Kaur G."/>
            <person name="Nair G.R."/>
            <person name="Mayilraj S."/>
        </authorList>
    </citation>
    <scope>NUCLEOTIDE SEQUENCE [LARGE SCALE GENOMIC DNA]</scope>
    <source>
        <strain evidence="1 2">CD11-6</strain>
    </source>
</reference>
<accession>A0A179VBC8</accession>
<gene>
    <name evidence="1" type="ORF">AWB85_22145</name>
</gene>